<dbReference type="OrthoDB" id="429813at2759"/>
<dbReference type="Proteomes" id="UP000518752">
    <property type="component" value="Unassembled WGS sequence"/>
</dbReference>
<dbReference type="InterPro" id="IPR000873">
    <property type="entry name" value="AMP-dep_synth/lig_dom"/>
</dbReference>
<dbReference type="Gene3D" id="3.40.50.12780">
    <property type="entry name" value="N-terminal domain of ligase-like"/>
    <property type="match status" value="1"/>
</dbReference>
<dbReference type="SUPFAM" id="SSF56801">
    <property type="entry name" value="Acetyl-CoA synthetase-like"/>
    <property type="match status" value="1"/>
</dbReference>
<dbReference type="InterPro" id="IPR042099">
    <property type="entry name" value="ANL_N_sf"/>
</dbReference>
<proteinExistence type="predicted"/>
<protein>
    <recommendedName>
        <fullName evidence="1">AMP-dependent synthetase/ligase domain-containing protein</fullName>
    </recommendedName>
</protein>
<name>A0A8H5HSM1_9AGAR</name>
<feature type="domain" description="AMP-dependent synthetase/ligase" evidence="1">
    <location>
        <begin position="10"/>
        <end position="179"/>
    </location>
</feature>
<reference evidence="2 3" key="1">
    <citation type="journal article" date="2020" name="ISME J.">
        <title>Uncovering the hidden diversity of litter-decomposition mechanisms in mushroom-forming fungi.</title>
        <authorList>
            <person name="Floudas D."/>
            <person name="Bentzer J."/>
            <person name="Ahren D."/>
            <person name="Johansson T."/>
            <person name="Persson P."/>
            <person name="Tunlid A."/>
        </authorList>
    </citation>
    <scope>NUCLEOTIDE SEQUENCE [LARGE SCALE GENOMIC DNA]</scope>
    <source>
        <strain evidence="2 3">CBS 406.79</strain>
    </source>
</reference>
<keyword evidence="3" id="KW-1185">Reference proteome</keyword>
<dbReference type="EMBL" id="JAACJN010000026">
    <property type="protein sequence ID" value="KAF5388772.1"/>
    <property type="molecule type" value="Genomic_DNA"/>
</dbReference>
<sequence>MLHNHLTNVEAAASRYPSRVAFKIPCMSETTEIEGWHDITYSQYLIDIERFASYWFYVLDSVGIPQRSVIAVCSRGYNYVDVLHVYGISRAGYVPQLINFFPDATYDLIRAVFESAKPRAFIFESLYKNSGAVRNAPMPCYEALSSVNVAHSTQHPLPGLLKVEAEDVALIVQTSGTTSGVSKVAIDG</sequence>
<gene>
    <name evidence="2" type="ORF">D9757_005614</name>
</gene>
<comment type="caution">
    <text evidence="2">The sequence shown here is derived from an EMBL/GenBank/DDBJ whole genome shotgun (WGS) entry which is preliminary data.</text>
</comment>
<organism evidence="2 3">
    <name type="scientific">Collybiopsis confluens</name>
    <dbReference type="NCBI Taxonomy" id="2823264"/>
    <lineage>
        <taxon>Eukaryota</taxon>
        <taxon>Fungi</taxon>
        <taxon>Dikarya</taxon>
        <taxon>Basidiomycota</taxon>
        <taxon>Agaricomycotina</taxon>
        <taxon>Agaricomycetes</taxon>
        <taxon>Agaricomycetidae</taxon>
        <taxon>Agaricales</taxon>
        <taxon>Marasmiineae</taxon>
        <taxon>Omphalotaceae</taxon>
        <taxon>Collybiopsis</taxon>
    </lineage>
</organism>
<dbReference type="AlphaFoldDB" id="A0A8H5HSM1"/>
<dbReference type="Pfam" id="PF00501">
    <property type="entry name" value="AMP-binding"/>
    <property type="match status" value="1"/>
</dbReference>
<accession>A0A8H5HSM1</accession>
<evidence type="ECO:0000313" key="3">
    <source>
        <dbReference type="Proteomes" id="UP000518752"/>
    </source>
</evidence>
<evidence type="ECO:0000259" key="1">
    <source>
        <dbReference type="Pfam" id="PF00501"/>
    </source>
</evidence>
<evidence type="ECO:0000313" key="2">
    <source>
        <dbReference type="EMBL" id="KAF5388772.1"/>
    </source>
</evidence>